<dbReference type="InterPro" id="IPR001926">
    <property type="entry name" value="TrpB-like_PALP"/>
</dbReference>
<name>A0A918DVY5_9ACTN</name>
<proteinExistence type="predicted"/>
<dbReference type="GO" id="GO:0004794">
    <property type="term" value="F:threonine deaminase activity"/>
    <property type="evidence" value="ECO:0007669"/>
    <property type="project" value="TreeGrafter"/>
</dbReference>
<dbReference type="InterPro" id="IPR000634">
    <property type="entry name" value="Ser/Thr_deHydtase_PyrdxlP-BS"/>
</dbReference>
<dbReference type="GO" id="GO:0006565">
    <property type="term" value="P:L-serine catabolic process"/>
    <property type="evidence" value="ECO:0007669"/>
    <property type="project" value="TreeGrafter"/>
</dbReference>
<dbReference type="NCBIfam" id="NF006094">
    <property type="entry name" value="PRK08246.1"/>
    <property type="match status" value="1"/>
</dbReference>
<gene>
    <name evidence="5" type="primary">ilvA</name>
    <name evidence="5" type="ORF">GCM10012280_14790</name>
</gene>
<dbReference type="Proteomes" id="UP000641932">
    <property type="component" value="Unassembled WGS sequence"/>
</dbReference>
<organism evidence="5 6">
    <name type="scientific">Wenjunlia tyrosinilytica</name>
    <dbReference type="NCBI Taxonomy" id="1544741"/>
    <lineage>
        <taxon>Bacteria</taxon>
        <taxon>Bacillati</taxon>
        <taxon>Actinomycetota</taxon>
        <taxon>Actinomycetes</taxon>
        <taxon>Kitasatosporales</taxon>
        <taxon>Streptomycetaceae</taxon>
        <taxon>Wenjunlia</taxon>
    </lineage>
</organism>
<keyword evidence="2" id="KW-0663">Pyridoxal phosphate</keyword>
<reference evidence="5" key="1">
    <citation type="journal article" date="2014" name="Int. J. Syst. Evol. Microbiol.">
        <title>Complete genome sequence of Corynebacterium casei LMG S-19264T (=DSM 44701T), isolated from a smear-ripened cheese.</title>
        <authorList>
            <consortium name="US DOE Joint Genome Institute (JGI-PGF)"/>
            <person name="Walter F."/>
            <person name="Albersmeier A."/>
            <person name="Kalinowski J."/>
            <person name="Ruckert C."/>
        </authorList>
    </citation>
    <scope>NUCLEOTIDE SEQUENCE</scope>
    <source>
        <strain evidence="5">CGMCC 4.7201</strain>
    </source>
</reference>
<dbReference type="PANTHER" id="PTHR48078:SF6">
    <property type="entry name" value="L-THREONINE DEHYDRATASE CATABOLIC TDCB"/>
    <property type="match status" value="1"/>
</dbReference>
<feature type="domain" description="Tryptophan synthase beta chain-like PALP" evidence="4">
    <location>
        <begin position="17"/>
        <end position="304"/>
    </location>
</feature>
<dbReference type="PROSITE" id="PS00165">
    <property type="entry name" value="DEHYDRATASE_SER_THR"/>
    <property type="match status" value="1"/>
</dbReference>
<evidence type="ECO:0000256" key="3">
    <source>
        <dbReference type="ARBA" id="ARBA00023239"/>
    </source>
</evidence>
<dbReference type="EMBL" id="BMMS01000005">
    <property type="protein sequence ID" value="GGO84099.1"/>
    <property type="molecule type" value="Genomic_DNA"/>
</dbReference>
<comment type="caution">
    <text evidence="5">The sequence shown here is derived from an EMBL/GenBank/DDBJ whole genome shotgun (WGS) entry which is preliminary data.</text>
</comment>
<dbReference type="GO" id="GO:0009097">
    <property type="term" value="P:isoleucine biosynthetic process"/>
    <property type="evidence" value="ECO:0007669"/>
    <property type="project" value="TreeGrafter"/>
</dbReference>
<dbReference type="GO" id="GO:0003941">
    <property type="term" value="F:L-serine ammonia-lyase activity"/>
    <property type="evidence" value="ECO:0007669"/>
    <property type="project" value="TreeGrafter"/>
</dbReference>
<dbReference type="GO" id="GO:0006567">
    <property type="term" value="P:L-threonine catabolic process"/>
    <property type="evidence" value="ECO:0007669"/>
    <property type="project" value="TreeGrafter"/>
</dbReference>
<protein>
    <submittedName>
        <fullName evidence="5">Threonine dehydratase</fullName>
    </submittedName>
</protein>
<dbReference type="RefSeq" id="WP_189130718.1">
    <property type="nucleotide sequence ID" value="NZ_BMMS01000005.1"/>
</dbReference>
<dbReference type="InterPro" id="IPR036052">
    <property type="entry name" value="TrpB-like_PALP_sf"/>
</dbReference>
<dbReference type="GO" id="GO:0030170">
    <property type="term" value="F:pyridoxal phosphate binding"/>
    <property type="evidence" value="ECO:0007669"/>
    <property type="project" value="InterPro"/>
</dbReference>
<evidence type="ECO:0000256" key="2">
    <source>
        <dbReference type="ARBA" id="ARBA00022898"/>
    </source>
</evidence>
<evidence type="ECO:0000313" key="5">
    <source>
        <dbReference type="EMBL" id="GGO84099.1"/>
    </source>
</evidence>
<dbReference type="SUPFAM" id="SSF53686">
    <property type="entry name" value="Tryptophan synthase beta subunit-like PLP-dependent enzymes"/>
    <property type="match status" value="1"/>
</dbReference>
<sequence length="313" mass="32085">MITGSDVREAGERIAGWVRRTPVVEVEPDAFAPTAGTWLKLELLQHTGSFKARGAFNRVLAARESGNMPVAGVVTASGGNAGLAYAYAAAATGARAEVFVPQTAPAVKVARLCALGAHVVQVGTKYADAYEAAAKRAADTGALFGHAYDQPEVCAGQGTIALELLKQTDGDVDTVLVATGGGGLMAGLAAALEGRVSVVAVEPRNAPTLYEALRAGAPVDVAVSGVAADALGATRIGEIAFDVARRTGVESVLVEDHDIVAVRRALWDKYRVVAEHSSAAAAAALSSGAYRPQRDERVAVLLCGANTDPSDLV</sequence>
<accession>A0A918DVY5</accession>
<evidence type="ECO:0000259" key="4">
    <source>
        <dbReference type="Pfam" id="PF00291"/>
    </source>
</evidence>
<reference evidence="5" key="2">
    <citation type="submission" date="2020-09" db="EMBL/GenBank/DDBJ databases">
        <authorList>
            <person name="Sun Q."/>
            <person name="Zhou Y."/>
        </authorList>
    </citation>
    <scope>NUCLEOTIDE SEQUENCE</scope>
    <source>
        <strain evidence="5">CGMCC 4.7201</strain>
    </source>
</reference>
<evidence type="ECO:0000256" key="1">
    <source>
        <dbReference type="ARBA" id="ARBA00001933"/>
    </source>
</evidence>
<evidence type="ECO:0000313" key="6">
    <source>
        <dbReference type="Proteomes" id="UP000641932"/>
    </source>
</evidence>
<dbReference type="Gene3D" id="3.40.50.1100">
    <property type="match status" value="2"/>
</dbReference>
<dbReference type="Pfam" id="PF00291">
    <property type="entry name" value="PALP"/>
    <property type="match status" value="1"/>
</dbReference>
<dbReference type="AlphaFoldDB" id="A0A918DVY5"/>
<keyword evidence="6" id="KW-1185">Reference proteome</keyword>
<comment type="cofactor">
    <cofactor evidence="1">
        <name>pyridoxal 5'-phosphate</name>
        <dbReference type="ChEBI" id="CHEBI:597326"/>
    </cofactor>
</comment>
<keyword evidence="3" id="KW-0456">Lyase</keyword>
<dbReference type="InterPro" id="IPR050147">
    <property type="entry name" value="Ser/Thr_Dehydratase"/>
</dbReference>
<dbReference type="PANTHER" id="PTHR48078">
    <property type="entry name" value="THREONINE DEHYDRATASE, MITOCHONDRIAL-RELATED"/>
    <property type="match status" value="1"/>
</dbReference>